<name>A0ABQ7XU13_BRANA</name>
<comment type="caution">
    <text evidence="2">The sequence shown here is derived from an EMBL/GenBank/DDBJ whole genome shotgun (WGS) entry which is preliminary data.</text>
</comment>
<evidence type="ECO:0000256" key="1">
    <source>
        <dbReference type="SAM" id="SignalP"/>
    </source>
</evidence>
<accession>A0ABQ7XU13</accession>
<sequence>MATLPFAVALLDGTATALSISPRRNGDGSIIGGSRRGKKTATFLSVPLLDQAKRRHLSLSVIDQEAVRDRLCVIKHHTGSSHRGPTIIHTVHSLFYLVMQVLSWCWTGHESGQVRGVDHWLVIGEVTGVCSLLSV</sequence>
<reference evidence="2 3" key="1">
    <citation type="submission" date="2021-05" db="EMBL/GenBank/DDBJ databases">
        <title>Genome Assembly of Synthetic Allotetraploid Brassica napus Reveals Homoeologous Exchanges between Subgenomes.</title>
        <authorList>
            <person name="Davis J.T."/>
        </authorList>
    </citation>
    <scope>NUCLEOTIDE SEQUENCE [LARGE SCALE GENOMIC DNA]</scope>
    <source>
        <strain evidence="3">cv. Da-Ae</strain>
        <tissue evidence="2">Seedling</tissue>
    </source>
</reference>
<gene>
    <name evidence="2" type="ORF">HID58_087706</name>
</gene>
<evidence type="ECO:0000313" key="2">
    <source>
        <dbReference type="EMBL" id="KAH0859445.1"/>
    </source>
</evidence>
<dbReference type="EMBL" id="JAGKQM010000019">
    <property type="protein sequence ID" value="KAH0859445.1"/>
    <property type="molecule type" value="Genomic_DNA"/>
</dbReference>
<protein>
    <recommendedName>
        <fullName evidence="4">Secreted protein</fullName>
    </recommendedName>
</protein>
<proteinExistence type="predicted"/>
<feature type="signal peptide" evidence="1">
    <location>
        <begin position="1"/>
        <end position="17"/>
    </location>
</feature>
<keyword evidence="3" id="KW-1185">Reference proteome</keyword>
<feature type="chain" id="PRO_5046854131" description="Secreted protein" evidence="1">
    <location>
        <begin position="18"/>
        <end position="135"/>
    </location>
</feature>
<evidence type="ECO:0008006" key="4">
    <source>
        <dbReference type="Google" id="ProtNLM"/>
    </source>
</evidence>
<dbReference type="Proteomes" id="UP000824890">
    <property type="component" value="Unassembled WGS sequence"/>
</dbReference>
<evidence type="ECO:0000313" key="3">
    <source>
        <dbReference type="Proteomes" id="UP000824890"/>
    </source>
</evidence>
<keyword evidence="1" id="KW-0732">Signal</keyword>
<organism evidence="2 3">
    <name type="scientific">Brassica napus</name>
    <name type="common">Rape</name>
    <dbReference type="NCBI Taxonomy" id="3708"/>
    <lineage>
        <taxon>Eukaryota</taxon>
        <taxon>Viridiplantae</taxon>
        <taxon>Streptophyta</taxon>
        <taxon>Embryophyta</taxon>
        <taxon>Tracheophyta</taxon>
        <taxon>Spermatophyta</taxon>
        <taxon>Magnoliopsida</taxon>
        <taxon>eudicotyledons</taxon>
        <taxon>Gunneridae</taxon>
        <taxon>Pentapetalae</taxon>
        <taxon>rosids</taxon>
        <taxon>malvids</taxon>
        <taxon>Brassicales</taxon>
        <taxon>Brassicaceae</taxon>
        <taxon>Brassiceae</taxon>
        <taxon>Brassica</taxon>
    </lineage>
</organism>